<proteinExistence type="predicted"/>
<comment type="caution">
    <text evidence="2">The sequence shown here is derived from an EMBL/GenBank/DDBJ whole genome shotgun (WGS) entry which is preliminary data.</text>
</comment>
<gene>
    <name evidence="2" type="ORF">PLXY2_LOCUS6176</name>
</gene>
<dbReference type="AlphaFoldDB" id="A0A8S4EN94"/>
<name>A0A8S4EN94_PLUXY</name>
<reference evidence="2" key="1">
    <citation type="submission" date="2020-11" db="EMBL/GenBank/DDBJ databases">
        <authorList>
            <person name="Whiteford S."/>
        </authorList>
    </citation>
    <scope>NUCLEOTIDE SEQUENCE</scope>
</reference>
<evidence type="ECO:0000313" key="2">
    <source>
        <dbReference type="EMBL" id="CAG9117128.1"/>
    </source>
</evidence>
<dbReference type="Proteomes" id="UP000653454">
    <property type="component" value="Unassembled WGS sequence"/>
</dbReference>
<feature type="region of interest" description="Disordered" evidence="1">
    <location>
        <begin position="263"/>
        <end position="361"/>
    </location>
</feature>
<evidence type="ECO:0000313" key="3">
    <source>
        <dbReference type="Proteomes" id="UP000653454"/>
    </source>
</evidence>
<feature type="compositionally biased region" description="Polar residues" evidence="1">
    <location>
        <begin position="263"/>
        <end position="284"/>
    </location>
</feature>
<dbReference type="PANTHER" id="PTHR34239:SF2">
    <property type="entry name" value="TRANSPOSABLE ELEMENT P TRANSPOSASE_THAP9 CONSERVED DOMAIN-CONTAINING PROTEIN"/>
    <property type="match status" value="1"/>
</dbReference>
<dbReference type="PANTHER" id="PTHR34239">
    <property type="entry name" value="APPLE DOMAIN-CONTAINING PROTEIN"/>
    <property type="match status" value="1"/>
</dbReference>
<keyword evidence="3" id="KW-1185">Reference proteome</keyword>
<feature type="compositionally biased region" description="Pro residues" evidence="1">
    <location>
        <begin position="329"/>
        <end position="340"/>
    </location>
</feature>
<feature type="region of interest" description="Disordered" evidence="1">
    <location>
        <begin position="64"/>
        <end position="86"/>
    </location>
</feature>
<protein>
    <submittedName>
        <fullName evidence="2">(diamondback moth) hypothetical protein</fullName>
    </submittedName>
</protein>
<sequence>MPKRKSDETKEDRWLRKKKKYEDKLNNKRKNRIIYSSDEDDEENADHLIMEDIPIETVSCVEIPSNSNDQLPTLPTPDETNPTTQPDEEVDMELLQTLGELEPEAMEWGEDVHDNIAKRYQITLANGLKKDIKEELGKKYLFPKNVPLCKAPTLNPEIATLLSEQNRNRDKTIMTKQDQLGKALSALGTAMSSLIKKNPDIPVVLRTLNDCSLLLADSHYAESYTRRSLIIPLVDKALIEPLKERKRDSLLFGENLGQMVQNSRGIKRTSNLMQGPSTSTSSLNWKRPPVRPFQPRTNTYQPVRAGGRPAAAYSRRGRATLPAATAARRPPPPPPPPPQAPARRQTQTYRRQAAPPDRHIL</sequence>
<feature type="compositionally biased region" description="Polar residues" evidence="1">
    <location>
        <begin position="64"/>
        <end position="85"/>
    </location>
</feature>
<organism evidence="2 3">
    <name type="scientific">Plutella xylostella</name>
    <name type="common">Diamondback moth</name>
    <name type="synonym">Plutella maculipennis</name>
    <dbReference type="NCBI Taxonomy" id="51655"/>
    <lineage>
        <taxon>Eukaryota</taxon>
        <taxon>Metazoa</taxon>
        <taxon>Ecdysozoa</taxon>
        <taxon>Arthropoda</taxon>
        <taxon>Hexapoda</taxon>
        <taxon>Insecta</taxon>
        <taxon>Pterygota</taxon>
        <taxon>Neoptera</taxon>
        <taxon>Endopterygota</taxon>
        <taxon>Lepidoptera</taxon>
        <taxon>Glossata</taxon>
        <taxon>Ditrysia</taxon>
        <taxon>Yponomeutoidea</taxon>
        <taxon>Plutellidae</taxon>
        <taxon>Plutella</taxon>
    </lineage>
</organism>
<feature type="compositionally biased region" description="Low complexity" evidence="1">
    <location>
        <begin position="341"/>
        <end position="355"/>
    </location>
</feature>
<evidence type="ECO:0000256" key="1">
    <source>
        <dbReference type="SAM" id="MobiDB-lite"/>
    </source>
</evidence>
<dbReference type="EMBL" id="CAJHNJ030000019">
    <property type="protein sequence ID" value="CAG9117128.1"/>
    <property type="molecule type" value="Genomic_DNA"/>
</dbReference>
<feature type="compositionally biased region" description="Low complexity" evidence="1">
    <location>
        <begin position="319"/>
        <end position="328"/>
    </location>
</feature>
<accession>A0A8S4EN94</accession>